<protein>
    <recommendedName>
        <fullName evidence="11">Excinuclease ABC subunit C</fullName>
    </recommendedName>
</protein>
<evidence type="ECO:0000256" key="5">
    <source>
        <dbReference type="ARBA" id="ARBA00023204"/>
    </source>
</evidence>
<dbReference type="Gene3D" id="4.10.860.10">
    <property type="entry name" value="UVR domain"/>
    <property type="match status" value="1"/>
</dbReference>
<dbReference type="EMBL" id="MFGA01000006">
    <property type="protein sequence ID" value="OGF21422.1"/>
    <property type="molecule type" value="Genomic_DNA"/>
</dbReference>
<dbReference type="GO" id="GO:0006289">
    <property type="term" value="P:nucleotide-excision repair"/>
    <property type="evidence" value="ECO:0007669"/>
    <property type="project" value="InterPro"/>
</dbReference>
<dbReference type="InterPro" id="IPR038476">
    <property type="entry name" value="UvrC_RNase_H_dom_sf"/>
</dbReference>
<dbReference type="AlphaFoldDB" id="A0A1F5S4B9"/>
<dbReference type="PANTHER" id="PTHR30562">
    <property type="entry name" value="UVRC/OXIDOREDUCTASE"/>
    <property type="match status" value="1"/>
</dbReference>
<dbReference type="CDD" id="cd10434">
    <property type="entry name" value="GIY-YIG_UvrC_Cho"/>
    <property type="match status" value="1"/>
</dbReference>
<feature type="domain" description="GIY-YIG" evidence="7">
    <location>
        <begin position="14"/>
        <end position="91"/>
    </location>
</feature>
<evidence type="ECO:0008006" key="11">
    <source>
        <dbReference type="Google" id="ProtNLM"/>
    </source>
</evidence>
<dbReference type="InterPro" id="IPR047296">
    <property type="entry name" value="GIY-YIG_UvrC_Cho"/>
</dbReference>
<dbReference type="InterPro" id="IPR035901">
    <property type="entry name" value="GIY-YIG_endonuc_sf"/>
</dbReference>
<dbReference type="PROSITE" id="PS50164">
    <property type="entry name" value="GIY_YIG"/>
    <property type="match status" value="1"/>
</dbReference>
<dbReference type="Gene3D" id="3.30.420.340">
    <property type="entry name" value="UvrC, RNAse H endonuclease domain"/>
    <property type="match status" value="1"/>
</dbReference>
<sequence>MSLNIKNKIKSFPKTPGVYLMKNKNGEIIYVGKAGSLKNRVASYFNRPHDIRIEKMVSEISDIDYQMTPTVIEALVLEANLIKKYLPKYNIREKDDKSFLYLGFSKEVFSRVIMLRGHEVEEVKNEKLKVKSDNQKYKIGKLFGPYTSAGALRTALDILRKIFPFRDCLVFPKRPCLQYQLGHCGAPCANLISQKEYTKNINNLKLFFAGKKEKIIKKLSKEMTIASKKQDFETAGKIRNQIFALNHIRDVAMLRKEEEKNIDYGRAGAKNIFYRIEGYDISNISGTSATGSMVVFLNGEPDKNEYRKFRIKTVVGPNDTAMLREVLSRRLERAVRDSYNWPAPDLILIDGGKGQVNVAEEILKQYKLNIPLVGVAKGYDRKQDRFVYDEKNIKLADFIANNKNLLLKVRDEAHRFAVGYHKFLRKKSLLK</sequence>
<evidence type="ECO:0000256" key="1">
    <source>
        <dbReference type="ARBA" id="ARBA00022490"/>
    </source>
</evidence>
<keyword evidence="2" id="KW-0227">DNA damage</keyword>
<evidence type="ECO:0000259" key="8">
    <source>
        <dbReference type="PROSITE" id="PS50165"/>
    </source>
</evidence>
<dbReference type="GO" id="GO:0009380">
    <property type="term" value="C:excinuclease repair complex"/>
    <property type="evidence" value="ECO:0007669"/>
    <property type="project" value="TreeGrafter"/>
</dbReference>
<dbReference type="InterPro" id="IPR001162">
    <property type="entry name" value="UvrC_RNase_H_dom"/>
</dbReference>
<dbReference type="PROSITE" id="PS50165">
    <property type="entry name" value="UVRC"/>
    <property type="match status" value="1"/>
</dbReference>
<dbReference type="InterPro" id="IPR036876">
    <property type="entry name" value="UVR_dom_sf"/>
</dbReference>
<dbReference type="PANTHER" id="PTHR30562:SF1">
    <property type="entry name" value="UVRABC SYSTEM PROTEIN C"/>
    <property type="match status" value="1"/>
</dbReference>
<reference evidence="9 10" key="1">
    <citation type="journal article" date="2016" name="Nat. Commun.">
        <title>Thousands of microbial genomes shed light on interconnected biogeochemical processes in an aquifer system.</title>
        <authorList>
            <person name="Anantharaman K."/>
            <person name="Brown C.T."/>
            <person name="Hug L.A."/>
            <person name="Sharon I."/>
            <person name="Castelle C.J."/>
            <person name="Probst A.J."/>
            <person name="Thomas B.C."/>
            <person name="Singh A."/>
            <person name="Wilkins M.J."/>
            <person name="Karaoz U."/>
            <person name="Brodie E.L."/>
            <person name="Williams K.H."/>
            <person name="Hubbard S.S."/>
            <person name="Banfield J.F."/>
        </authorList>
    </citation>
    <scope>NUCLEOTIDE SEQUENCE [LARGE SCALE GENOMIC DNA]</scope>
</reference>
<proteinExistence type="predicted"/>
<evidence type="ECO:0000313" key="9">
    <source>
        <dbReference type="EMBL" id="OGF21422.1"/>
    </source>
</evidence>
<gene>
    <name evidence="9" type="ORF">A2257_00500</name>
</gene>
<dbReference type="SUPFAM" id="SSF46600">
    <property type="entry name" value="C-terminal UvrC-binding domain of UvrB"/>
    <property type="match status" value="1"/>
</dbReference>
<feature type="domain" description="UvrC family homology region profile" evidence="8">
    <location>
        <begin position="261"/>
        <end position="363"/>
    </location>
</feature>
<evidence type="ECO:0000259" key="6">
    <source>
        <dbReference type="PROSITE" id="PS50151"/>
    </source>
</evidence>
<dbReference type="PROSITE" id="PS50151">
    <property type="entry name" value="UVR"/>
    <property type="match status" value="1"/>
</dbReference>
<evidence type="ECO:0000256" key="4">
    <source>
        <dbReference type="ARBA" id="ARBA00022881"/>
    </source>
</evidence>
<keyword evidence="3" id="KW-0228">DNA excision</keyword>
<dbReference type="Pfam" id="PF08459">
    <property type="entry name" value="UvrC_RNaseH_dom"/>
    <property type="match status" value="1"/>
</dbReference>
<evidence type="ECO:0000256" key="2">
    <source>
        <dbReference type="ARBA" id="ARBA00022763"/>
    </source>
</evidence>
<keyword evidence="5" id="KW-0234">DNA repair</keyword>
<comment type="caution">
    <text evidence="9">The sequence shown here is derived from an EMBL/GenBank/DDBJ whole genome shotgun (WGS) entry which is preliminary data.</text>
</comment>
<evidence type="ECO:0000313" key="10">
    <source>
        <dbReference type="Proteomes" id="UP000177407"/>
    </source>
</evidence>
<keyword evidence="1" id="KW-0963">Cytoplasm</keyword>
<dbReference type="Pfam" id="PF01541">
    <property type="entry name" value="GIY-YIG"/>
    <property type="match status" value="1"/>
</dbReference>
<keyword evidence="4" id="KW-0267">Excision nuclease</keyword>
<evidence type="ECO:0000256" key="3">
    <source>
        <dbReference type="ARBA" id="ARBA00022769"/>
    </source>
</evidence>
<dbReference type="Pfam" id="PF02151">
    <property type="entry name" value="UVR"/>
    <property type="match status" value="1"/>
</dbReference>
<evidence type="ECO:0000259" key="7">
    <source>
        <dbReference type="PROSITE" id="PS50164"/>
    </source>
</evidence>
<accession>A0A1F5S4B9</accession>
<dbReference type="InterPro" id="IPR000305">
    <property type="entry name" value="GIY-YIG_endonuc"/>
</dbReference>
<dbReference type="SUPFAM" id="SSF82771">
    <property type="entry name" value="GIY-YIG endonuclease"/>
    <property type="match status" value="1"/>
</dbReference>
<dbReference type="GO" id="GO:0009381">
    <property type="term" value="F:excinuclease ABC activity"/>
    <property type="evidence" value="ECO:0007669"/>
    <property type="project" value="InterPro"/>
</dbReference>
<dbReference type="Gene3D" id="3.40.1440.10">
    <property type="entry name" value="GIY-YIG endonuclease"/>
    <property type="match status" value="1"/>
</dbReference>
<dbReference type="InterPro" id="IPR001943">
    <property type="entry name" value="UVR_dom"/>
</dbReference>
<name>A0A1F5S4B9_9BACT</name>
<dbReference type="Proteomes" id="UP000177407">
    <property type="component" value="Unassembled WGS sequence"/>
</dbReference>
<dbReference type="SMART" id="SM00465">
    <property type="entry name" value="GIYc"/>
    <property type="match status" value="1"/>
</dbReference>
<feature type="domain" description="UVR" evidence="6">
    <location>
        <begin position="213"/>
        <end position="248"/>
    </location>
</feature>
<organism evidence="9 10">
    <name type="scientific">Candidatus Falkowbacteria bacterium RIFOXYA2_FULL_38_12</name>
    <dbReference type="NCBI Taxonomy" id="1797993"/>
    <lineage>
        <taxon>Bacteria</taxon>
        <taxon>Candidatus Falkowiibacteriota</taxon>
    </lineage>
</organism>
<dbReference type="InterPro" id="IPR050066">
    <property type="entry name" value="UvrABC_protein_C"/>
</dbReference>
<dbReference type="FunFam" id="3.40.1440.10:FF:000001">
    <property type="entry name" value="UvrABC system protein C"/>
    <property type="match status" value="1"/>
</dbReference>